<dbReference type="InterPro" id="IPR005467">
    <property type="entry name" value="His_kinase_dom"/>
</dbReference>
<dbReference type="InterPro" id="IPR003594">
    <property type="entry name" value="HATPase_dom"/>
</dbReference>
<gene>
    <name evidence="14" type="ORF">GSY63_10805</name>
</gene>
<evidence type="ECO:0000256" key="11">
    <source>
        <dbReference type="PROSITE-ProRule" id="PRU00169"/>
    </source>
</evidence>
<dbReference type="FunFam" id="3.30.565.10:FF:000010">
    <property type="entry name" value="Sensor histidine kinase RcsC"/>
    <property type="match status" value="1"/>
</dbReference>
<dbReference type="CDD" id="cd17546">
    <property type="entry name" value="REC_hyHK_CKI1_RcsC-like"/>
    <property type="match status" value="1"/>
</dbReference>
<dbReference type="Gene3D" id="3.30.565.10">
    <property type="entry name" value="Histidine kinase-like ATPase, C-terminal domain"/>
    <property type="match status" value="1"/>
</dbReference>
<name>A0A965ZFP7_9SPHI</name>
<reference evidence="14" key="1">
    <citation type="submission" date="2020-01" db="EMBL/GenBank/DDBJ databases">
        <authorList>
            <person name="Seo Y.L."/>
        </authorList>
    </citation>
    <scope>NUCLEOTIDE SEQUENCE</scope>
    <source>
        <strain evidence="14">R11</strain>
    </source>
</reference>
<keyword evidence="5" id="KW-0547">Nucleotide-binding</keyword>
<reference evidence="14" key="2">
    <citation type="submission" date="2020-10" db="EMBL/GenBank/DDBJ databases">
        <title>Mucilaginibacter sp. nov., isolated from soil.</title>
        <authorList>
            <person name="Jeon C.O."/>
        </authorList>
    </citation>
    <scope>NUCLEOTIDE SEQUENCE</scope>
    <source>
        <strain evidence="14">R11</strain>
    </source>
</reference>
<feature type="modified residue" description="4-aspartylphosphate" evidence="11">
    <location>
        <position position="436"/>
    </location>
</feature>
<evidence type="ECO:0000256" key="6">
    <source>
        <dbReference type="ARBA" id="ARBA00022777"/>
    </source>
</evidence>
<evidence type="ECO:0000256" key="9">
    <source>
        <dbReference type="ARBA" id="ARBA00064003"/>
    </source>
</evidence>
<dbReference type="Pfam" id="PF00512">
    <property type="entry name" value="HisKA"/>
    <property type="match status" value="1"/>
</dbReference>
<sequence length="512" mass="57747">MDYHYLLNKQISKQLPVDYQNDEVIKAFLTTINNSYNNFDKSKKLADHAFNISEQEYQQVTADLHEQNELKLKSIQQLKEAIKALDPESTLNFSETGDDMINIISFLQEKIMNAKELELELIHAKDVAEKAAMAKSQFLSVMSHEIRTPMNAVIGFTHLLLQQDPKPSQMEFLNLLKFSAENLLVLINDILDFSKIEAGKLEFENVDFNLKDLISNIRLSLLQKANEKNIQLKLMADEDLPDAVIGDPVRLGQILTNLISNAIKFTETGRVTISATLTRADKDNVMIDFEVADTGIGIAKDKQTDIFNSFTQASSDTTRKYGGTGLGLTITRRLLLLLDSDIHLKSEPGKGSVFSFSLSFKNSTLKLKSSLSDNDDNYKAKSLRGTRILIAEDNQINVILAKQFMKQWQVDCDIAENGEIALLLVQTNNYDMVLMDLQMPEMDGYQTTEAIRNLPDAKYQKLPIIALTASAMLDIKDRAFTVGMNDYISKPFNPNELYKKIASYSSNNQILN</sequence>
<dbReference type="Pfam" id="PF00072">
    <property type="entry name" value="Response_reg"/>
    <property type="match status" value="1"/>
</dbReference>
<evidence type="ECO:0000259" key="12">
    <source>
        <dbReference type="PROSITE" id="PS50109"/>
    </source>
</evidence>
<dbReference type="PRINTS" id="PR00344">
    <property type="entry name" value="BCTRLSENSOR"/>
</dbReference>
<comment type="subunit">
    <text evidence="9">At low DSF concentrations, interacts with RpfF.</text>
</comment>
<proteinExistence type="predicted"/>
<dbReference type="InterPro" id="IPR011006">
    <property type="entry name" value="CheY-like_superfamily"/>
</dbReference>
<dbReference type="InterPro" id="IPR004358">
    <property type="entry name" value="Sig_transdc_His_kin-like_C"/>
</dbReference>
<dbReference type="SUPFAM" id="SSF55874">
    <property type="entry name" value="ATPase domain of HSP90 chaperone/DNA topoisomerase II/histidine kinase"/>
    <property type="match status" value="1"/>
</dbReference>
<dbReference type="PANTHER" id="PTHR45339">
    <property type="entry name" value="HYBRID SIGNAL TRANSDUCTION HISTIDINE KINASE J"/>
    <property type="match status" value="1"/>
</dbReference>
<comment type="caution">
    <text evidence="14">The sequence shown here is derived from an EMBL/GenBank/DDBJ whole genome shotgun (WGS) entry which is preliminary data.</text>
</comment>
<evidence type="ECO:0000256" key="10">
    <source>
        <dbReference type="ARBA" id="ARBA00068150"/>
    </source>
</evidence>
<dbReference type="PANTHER" id="PTHR45339:SF1">
    <property type="entry name" value="HYBRID SIGNAL TRANSDUCTION HISTIDINE KINASE J"/>
    <property type="match status" value="1"/>
</dbReference>
<keyword evidence="3 11" id="KW-0597">Phosphoprotein</keyword>
<dbReference type="Pfam" id="PF02518">
    <property type="entry name" value="HATPase_c"/>
    <property type="match status" value="1"/>
</dbReference>
<dbReference type="FunFam" id="1.10.287.130:FF:000002">
    <property type="entry name" value="Two-component osmosensing histidine kinase"/>
    <property type="match status" value="1"/>
</dbReference>
<dbReference type="EMBL" id="WWEO01000042">
    <property type="protein sequence ID" value="NCD69845.1"/>
    <property type="molecule type" value="Genomic_DNA"/>
</dbReference>
<dbReference type="RefSeq" id="WP_166585822.1">
    <property type="nucleotide sequence ID" value="NZ_WWEO01000042.1"/>
</dbReference>
<dbReference type="GO" id="GO:0005524">
    <property type="term" value="F:ATP binding"/>
    <property type="evidence" value="ECO:0007669"/>
    <property type="project" value="UniProtKB-KW"/>
</dbReference>
<protein>
    <recommendedName>
        <fullName evidence="10">Sensory/regulatory protein RpfC</fullName>
        <ecNumber evidence="2">2.7.13.3</ecNumber>
    </recommendedName>
</protein>
<dbReference type="EC" id="2.7.13.3" evidence="2"/>
<dbReference type="Gene3D" id="3.40.50.2300">
    <property type="match status" value="1"/>
</dbReference>
<evidence type="ECO:0000259" key="13">
    <source>
        <dbReference type="PROSITE" id="PS50110"/>
    </source>
</evidence>
<dbReference type="SMART" id="SM00388">
    <property type="entry name" value="HisKA"/>
    <property type="match status" value="1"/>
</dbReference>
<dbReference type="InterPro" id="IPR003661">
    <property type="entry name" value="HisK_dim/P_dom"/>
</dbReference>
<dbReference type="PROSITE" id="PS50109">
    <property type="entry name" value="HIS_KIN"/>
    <property type="match status" value="1"/>
</dbReference>
<dbReference type="GO" id="GO:0000155">
    <property type="term" value="F:phosphorelay sensor kinase activity"/>
    <property type="evidence" value="ECO:0007669"/>
    <property type="project" value="InterPro"/>
</dbReference>
<keyword evidence="6" id="KW-0418">Kinase</keyword>
<evidence type="ECO:0000256" key="1">
    <source>
        <dbReference type="ARBA" id="ARBA00000085"/>
    </source>
</evidence>
<keyword evidence="7" id="KW-0067">ATP-binding</keyword>
<dbReference type="CDD" id="cd00082">
    <property type="entry name" value="HisKA"/>
    <property type="match status" value="1"/>
</dbReference>
<evidence type="ECO:0000256" key="2">
    <source>
        <dbReference type="ARBA" id="ARBA00012438"/>
    </source>
</evidence>
<dbReference type="Proteomes" id="UP000638732">
    <property type="component" value="Unassembled WGS sequence"/>
</dbReference>
<dbReference type="Gene3D" id="1.10.287.130">
    <property type="match status" value="1"/>
</dbReference>
<dbReference type="SMART" id="SM00448">
    <property type="entry name" value="REC"/>
    <property type="match status" value="1"/>
</dbReference>
<dbReference type="PROSITE" id="PS50110">
    <property type="entry name" value="RESPONSE_REGULATORY"/>
    <property type="match status" value="1"/>
</dbReference>
<evidence type="ECO:0000256" key="4">
    <source>
        <dbReference type="ARBA" id="ARBA00022679"/>
    </source>
</evidence>
<evidence type="ECO:0000313" key="14">
    <source>
        <dbReference type="EMBL" id="NCD69845.1"/>
    </source>
</evidence>
<keyword evidence="15" id="KW-1185">Reference proteome</keyword>
<keyword evidence="8" id="KW-0902">Two-component regulatory system</keyword>
<dbReference type="InterPro" id="IPR036890">
    <property type="entry name" value="HATPase_C_sf"/>
</dbReference>
<dbReference type="CDD" id="cd16922">
    <property type="entry name" value="HATPase_EvgS-ArcB-TorS-like"/>
    <property type="match status" value="1"/>
</dbReference>
<dbReference type="SMART" id="SM00387">
    <property type="entry name" value="HATPase_c"/>
    <property type="match status" value="1"/>
</dbReference>
<feature type="domain" description="Response regulatory" evidence="13">
    <location>
        <begin position="387"/>
        <end position="505"/>
    </location>
</feature>
<evidence type="ECO:0000313" key="15">
    <source>
        <dbReference type="Proteomes" id="UP000638732"/>
    </source>
</evidence>
<comment type="catalytic activity">
    <reaction evidence="1">
        <text>ATP + protein L-histidine = ADP + protein N-phospho-L-histidine.</text>
        <dbReference type="EC" id="2.7.13.3"/>
    </reaction>
</comment>
<dbReference type="AlphaFoldDB" id="A0A965ZFP7"/>
<feature type="domain" description="Histidine kinase" evidence="12">
    <location>
        <begin position="141"/>
        <end position="362"/>
    </location>
</feature>
<dbReference type="InterPro" id="IPR001789">
    <property type="entry name" value="Sig_transdc_resp-reg_receiver"/>
</dbReference>
<evidence type="ECO:0000256" key="8">
    <source>
        <dbReference type="ARBA" id="ARBA00023012"/>
    </source>
</evidence>
<accession>A0A965ZFP7</accession>
<dbReference type="SUPFAM" id="SSF52172">
    <property type="entry name" value="CheY-like"/>
    <property type="match status" value="1"/>
</dbReference>
<organism evidence="14 15">
    <name type="scientific">Mucilaginibacter agri</name>
    <dbReference type="NCBI Taxonomy" id="2695265"/>
    <lineage>
        <taxon>Bacteria</taxon>
        <taxon>Pseudomonadati</taxon>
        <taxon>Bacteroidota</taxon>
        <taxon>Sphingobacteriia</taxon>
        <taxon>Sphingobacteriales</taxon>
        <taxon>Sphingobacteriaceae</taxon>
        <taxon>Mucilaginibacter</taxon>
    </lineage>
</organism>
<keyword evidence="4" id="KW-0808">Transferase</keyword>
<evidence type="ECO:0000256" key="3">
    <source>
        <dbReference type="ARBA" id="ARBA00022553"/>
    </source>
</evidence>
<evidence type="ECO:0000256" key="5">
    <source>
        <dbReference type="ARBA" id="ARBA00022741"/>
    </source>
</evidence>
<dbReference type="InterPro" id="IPR036097">
    <property type="entry name" value="HisK_dim/P_sf"/>
</dbReference>
<dbReference type="SUPFAM" id="SSF47384">
    <property type="entry name" value="Homodimeric domain of signal transducing histidine kinase"/>
    <property type="match status" value="1"/>
</dbReference>
<evidence type="ECO:0000256" key="7">
    <source>
        <dbReference type="ARBA" id="ARBA00022840"/>
    </source>
</evidence>